<reference evidence="2" key="1">
    <citation type="journal article" date="2019" name="Int. J. Syst. Evol. Microbiol.">
        <title>The Global Catalogue of Microorganisms (GCM) 10K type strain sequencing project: providing services to taxonomists for standard genome sequencing and annotation.</title>
        <authorList>
            <consortium name="The Broad Institute Genomics Platform"/>
            <consortium name="The Broad Institute Genome Sequencing Center for Infectious Disease"/>
            <person name="Wu L."/>
            <person name="Ma J."/>
        </authorList>
    </citation>
    <scope>NUCLEOTIDE SEQUENCE [LARGE SCALE GENOMIC DNA]</scope>
    <source>
        <strain evidence="2">CGMCC 4.7289</strain>
    </source>
</reference>
<name>A0ABV8LHS7_9ACTN</name>
<keyword evidence="2" id="KW-1185">Reference proteome</keyword>
<sequence length="70" mass="7814">MSIEATRAAIETESELTQFAAEQVEQGRDLWLTHQMQIGGGICAACGHVYPCDDAEHAAWLVLYWSRHLP</sequence>
<evidence type="ECO:0000313" key="2">
    <source>
        <dbReference type="Proteomes" id="UP001595816"/>
    </source>
</evidence>
<dbReference type="EMBL" id="JBHSAY010000005">
    <property type="protein sequence ID" value="MFC4130501.1"/>
    <property type="molecule type" value="Genomic_DNA"/>
</dbReference>
<gene>
    <name evidence="1" type="ORF">ACFOZ4_07785</name>
</gene>
<dbReference type="RefSeq" id="WP_253757776.1">
    <property type="nucleotide sequence ID" value="NZ_JAMZDZ010000001.1"/>
</dbReference>
<accession>A0ABV8LHS7</accession>
<proteinExistence type="predicted"/>
<organism evidence="1 2">
    <name type="scientific">Hamadaea flava</name>
    <dbReference type="NCBI Taxonomy" id="1742688"/>
    <lineage>
        <taxon>Bacteria</taxon>
        <taxon>Bacillati</taxon>
        <taxon>Actinomycetota</taxon>
        <taxon>Actinomycetes</taxon>
        <taxon>Micromonosporales</taxon>
        <taxon>Micromonosporaceae</taxon>
        <taxon>Hamadaea</taxon>
    </lineage>
</organism>
<evidence type="ECO:0000313" key="1">
    <source>
        <dbReference type="EMBL" id="MFC4130501.1"/>
    </source>
</evidence>
<dbReference type="Proteomes" id="UP001595816">
    <property type="component" value="Unassembled WGS sequence"/>
</dbReference>
<comment type="caution">
    <text evidence="1">The sequence shown here is derived from an EMBL/GenBank/DDBJ whole genome shotgun (WGS) entry which is preliminary data.</text>
</comment>
<protein>
    <submittedName>
        <fullName evidence="1">Uncharacterized protein</fullName>
    </submittedName>
</protein>